<dbReference type="EMBL" id="BAABHJ010000030">
    <property type="protein sequence ID" value="GAA4615625.1"/>
    <property type="molecule type" value="Genomic_DNA"/>
</dbReference>
<protein>
    <submittedName>
        <fullName evidence="2">Uncharacterized protein</fullName>
    </submittedName>
</protein>
<feature type="compositionally biased region" description="Low complexity" evidence="1">
    <location>
        <begin position="13"/>
        <end position="25"/>
    </location>
</feature>
<reference evidence="3" key="1">
    <citation type="journal article" date="2019" name="Int. J. Syst. Evol. Microbiol.">
        <title>The Global Catalogue of Microorganisms (GCM) 10K type strain sequencing project: providing services to taxonomists for standard genome sequencing and annotation.</title>
        <authorList>
            <consortium name="The Broad Institute Genomics Platform"/>
            <consortium name="The Broad Institute Genome Sequencing Center for Infectious Disease"/>
            <person name="Wu L."/>
            <person name="Ma J."/>
        </authorList>
    </citation>
    <scope>NUCLEOTIDE SEQUENCE [LARGE SCALE GENOMIC DNA]</scope>
    <source>
        <strain evidence="3">JCM 17938</strain>
    </source>
</reference>
<accession>A0ABP8TT80</accession>
<organism evidence="2 3">
    <name type="scientific">Actinoallomurus liliacearum</name>
    <dbReference type="NCBI Taxonomy" id="1080073"/>
    <lineage>
        <taxon>Bacteria</taxon>
        <taxon>Bacillati</taxon>
        <taxon>Actinomycetota</taxon>
        <taxon>Actinomycetes</taxon>
        <taxon>Streptosporangiales</taxon>
        <taxon>Thermomonosporaceae</taxon>
        <taxon>Actinoallomurus</taxon>
    </lineage>
</organism>
<proteinExistence type="predicted"/>
<evidence type="ECO:0000256" key="1">
    <source>
        <dbReference type="SAM" id="MobiDB-lite"/>
    </source>
</evidence>
<feature type="region of interest" description="Disordered" evidence="1">
    <location>
        <begin position="1"/>
        <end position="37"/>
    </location>
</feature>
<comment type="caution">
    <text evidence="2">The sequence shown here is derived from an EMBL/GenBank/DDBJ whole genome shotgun (WGS) entry which is preliminary data.</text>
</comment>
<dbReference type="Proteomes" id="UP001500212">
    <property type="component" value="Unassembled WGS sequence"/>
</dbReference>
<evidence type="ECO:0000313" key="3">
    <source>
        <dbReference type="Proteomes" id="UP001500212"/>
    </source>
</evidence>
<evidence type="ECO:0000313" key="2">
    <source>
        <dbReference type="EMBL" id="GAA4615625.1"/>
    </source>
</evidence>
<sequence>MSPRWKAKDAGVAPAPHATAPPRTAIEARKVRPVAGDSTGAEAIEVVARTHKTLI</sequence>
<keyword evidence="3" id="KW-1185">Reference proteome</keyword>
<gene>
    <name evidence="2" type="ORF">GCM10023195_68990</name>
</gene>
<name>A0ABP8TT80_9ACTN</name>